<name>A0ABT0LE41_9GAMM</name>
<reference evidence="1 2" key="1">
    <citation type="submission" date="2022-01" db="EMBL/GenBank/DDBJ databases">
        <title>Whole genome-based taxonomy of the Shewanellaceae.</title>
        <authorList>
            <person name="Martin-Rodriguez A.J."/>
        </authorList>
    </citation>
    <scope>NUCLEOTIDE SEQUENCE [LARGE SCALE GENOMIC DNA]</scope>
    <source>
        <strain evidence="1 2">DSM 17177</strain>
    </source>
</reference>
<dbReference type="RefSeq" id="WP_248941306.1">
    <property type="nucleotide sequence ID" value="NZ_JAKIKS010000068.1"/>
</dbReference>
<sequence>MGYSQGVDETGSNSAQVKSKTINGIKFTTNNFYSVTYGTKNYVTLGAYSSGTLGAEAGISVTASLNLYTFLRLSLSLWKFGTTNDYLEVRATIKQEAVADKKEATAKTSKAIFQQWETVSAKVTNIFAITNVNGNRLQSIVSHQQQVLNKANVARTNISTTATANQFISGLQRQVSQKARSVINQTSIVQSQLDKTSSVITAANVGSITCSNLMML</sequence>
<evidence type="ECO:0000313" key="2">
    <source>
        <dbReference type="Proteomes" id="UP001203423"/>
    </source>
</evidence>
<gene>
    <name evidence="1" type="ORF">L2764_16215</name>
</gene>
<evidence type="ECO:0008006" key="3">
    <source>
        <dbReference type="Google" id="ProtNLM"/>
    </source>
</evidence>
<dbReference type="EMBL" id="JAKIKS010000068">
    <property type="protein sequence ID" value="MCL1125973.1"/>
    <property type="molecule type" value="Genomic_DNA"/>
</dbReference>
<evidence type="ECO:0000313" key="1">
    <source>
        <dbReference type="EMBL" id="MCL1125973.1"/>
    </source>
</evidence>
<accession>A0ABT0LE41</accession>
<proteinExistence type="predicted"/>
<organism evidence="1 2">
    <name type="scientific">Shewanella surugensis</name>
    <dbReference type="NCBI Taxonomy" id="212020"/>
    <lineage>
        <taxon>Bacteria</taxon>
        <taxon>Pseudomonadati</taxon>
        <taxon>Pseudomonadota</taxon>
        <taxon>Gammaproteobacteria</taxon>
        <taxon>Alteromonadales</taxon>
        <taxon>Shewanellaceae</taxon>
        <taxon>Shewanella</taxon>
    </lineage>
</organism>
<keyword evidence="2" id="KW-1185">Reference proteome</keyword>
<protein>
    <recommendedName>
        <fullName evidence="3">Flagellin</fullName>
    </recommendedName>
</protein>
<dbReference type="Proteomes" id="UP001203423">
    <property type="component" value="Unassembled WGS sequence"/>
</dbReference>
<comment type="caution">
    <text evidence="1">The sequence shown here is derived from an EMBL/GenBank/DDBJ whole genome shotgun (WGS) entry which is preliminary data.</text>
</comment>